<feature type="non-terminal residue" evidence="1">
    <location>
        <position position="1"/>
    </location>
</feature>
<dbReference type="AlphaFoldDB" id="A0A3E2GRS4"/>
<gene>
    <name evidence="1" type="ORF">B7463_g12583</name>
</gene>
<evidence type="ECO:0000313" key="1">
    <source>
        <dbReference type="EMBL" id="RFU23757.1"/>
    </source>
</evidence>
<dbReference type="EMBL" id="NCSJ02000627">
    <property type="protein sequence ID" value="RFU23757.1"/>
    <property type="molecule type" value="Genomic_DNA"/>
</dbReference>
<sequence length="279" mass="30643">MPQSSGRLAGKMKWLVTRYPKAPGQLIALGSILSDPEEPESRLNRHDAKEIDKQNILDESIAVKRTIQAEMSNDDSILLKVAHPLLSGSLSIDGKLSKDTQTVVDALDIKAKIFLPDKNYMMASVDVPGVQQYVRGCNFSKTLYVIVGVATANKLSIQEDIWQQGSAGGSVAATPAGGSGTEVTAEALHNSSKKTSSGLKIEEECDFAYRVREFTYWKHRKNKIKMKGDRSKGALFGGRNGNDDDDYDDEEDFEFVAQFNELKDDDSLGSGNGLMKFKI</sequence>
<feature type="non-terminal residue" evidence="1">
    <location>
        <position position="279"/>
    </location>
</feature>
<protein>
    <submittedName>
        <fullName evidence="1">Uncharacterized protein</fullName>
    </submittedName>
</protein>
<organism evidence="1 2">
    <name type="scientific">Scytalidium lignicola</name>
    <name type="common">Hyphomycete</name>
    <dbReference type="NCBI Taxonomy" id="5539"/>
    <lineage>
        <taxon>Eukaryota</taxon>
        <taxon>Fungi</taxon>
        <taxon>Dikarya</taxon>
        <taxon>Ascomycota</taxon>
        <taxon>Pezizomycotina</taxon>
        <taxon>Leotiomycetes</taxon>
        <taxon>Leotiomycetes incertae sedis</taxon>
        <taxon>Scytalidium</taxon>
    </lineage>
</organism>
<comment type="caution">
    <text evidence="1">The sequence shown here is derived from an EMBL/GenBank/DDBJ whole genome shotgun (WGS) entry which is preliminary data.</text>
</comment>
<keyword evidence="2" id="KW-1185">Reference proteome</keyword>
<accession>A0A3E2GRS4</accession>
<dbReference type="OMA" id="QDETKHT"/>
<evidence type="ECO:0000313" key="2">
    <source>
        <dbReference type="Proteomes" id="UP000258309"/>
    </source>
</evidence>
<dbReference type="Proteomes" id="UP000258309">
    <property type="component" value="Unassembled WGS sequence"/>
</dbReference>
<proteinExistence type="predicted"/>
<name>A0A3E2GRS4_SCYLI</name>
<dbReference type="OrthoDB" id="3596499at2759"/>
<reference evidence="1 2" key="1">
    <citation type="submission" date="2018-05" db="EMBL/GenBank/DDBJ databases">
        <title>Draft genome sequence of Scytalidium lignicola DSM 105466, a ubiquitous saprotrophic fungus.</title>
        <authorList>
            <person name="Buettner E."/>
            <person name="Gebauer A.M."/>
            <person name="Hofrichter M."/>
            <person name="Liers C."/>
            <person name="Kellner H."/>
        </authorList>
    </citation>
    <scope>NUCLEOTIDE SEQUENCE [LARGE SCALE GENOMIC DNA]</scope>
    <source>
        <strain evidence="1 2">DSM 105466</strain>
    </source>
</reference>